<dbReference type="RefSeq" id="WP_034442894.1">
    <property type="nucleotide sequence ID" value="NZ_JMTK01000005.1"/>
</dbReference>
<gene>
    <name evidence="7" type="primary">rplK</name>
    <name evidence="12" type="ORF">DJ66_1263</name>
</gene>
<evidence type="ECO:0000313" key="12">
    <source>
        <dbReference type="EMBL" id="KJZ81369.1"/>
    </source>
</evidence>
<name>A0A094Z0R0_9HYPH</name>
<dbReference type="SUPFAM" id="SSF54747">
    <property type="entry name" value="Ribosomal L11/L12e N-terminal domain"/>
    <property type="match status" value="1"/>
</dbReference>
<evidence type="ECO:0000256" key="8">
    <source>
        <dbReference type="RuleBase" id="RU003978"/>
    </source>
</evidence>
<comment type="similarity">
    <text evidence="1 7 8">Belongs to the universal ribosomal protein uL11 family.</text>
</comment>
<dbReference type="GO" id="GO:0070180">
    <property type="term" value="F:large ribosomal subunit rRNA binding"/>
    <property type="evidence" value="ECO:0007669"/>
    <property type="project" value="UniProtKB-UniRule"/>
</dbReference>
<dbReference type="GO" id="GO:0003735">
    <property type="term" value="F:structural constituent of ribosome"/>
    <property type="evidence" value="ECO:0007669"/>
    <property type="project" value="InterPro"/>
</dbReference>
<evidence type="ECO:0000259" key="11">
    <source>
        <dbReference type="Pfam" id="PF03946"/>
    </source>
</evidence>
<dbReference type="PANTHER" id="PTHR11661:SF1">
    <property type="entry name" value="LARGE RIBOSOMAL SUBUNIT PROTEIN UL11M"/>
    <property type="match status" value="1"/>
</dbReference>
<evidence type="ECO:0000256" key="5">
    <source>
        <dbReference type="ARBA" id="ARBA00022980"/>
    </source>
</evidence>
<comment type="caution">
    <text evidence="12">The sequence shown here is derived from an EMBL/GenBank/DDBJ whole genome shotgun (WGS) entry which is preliminary data.</text>
</comment>
<dbReference type="GO" id="GO:0022625">
    <property type="term" value="C:cytosolic large ribosomal subunit"/>
    <property type="evidence" value="ECO:0007669"/>
    <property type="project" value="TreeGrafter"/>
</dbReference>
<evidence type="ECO:0000256" key="9">
    <source>
        <dbReference type="RuleBase" id="RU003979"/>
    </source>
</evidence>
<dbReference type="NCBIfam" id="TIGR01632">
    <property type="entry name" value="L11_bact"/>
    <property type="match status" value="1"/>
</dbReference>
<sequence length="142" mass="14949">MAKVVFRQVKLQIGAGSANPSPPVGPVIGQAGANIMDFCRQFNAATEHMKKGDPIPTTVTIYKDKSFVFKLSNPPVSFFLKEGAGIKSGSSLPGKEISATISREKIRGIAEIKMQDMGASSIEQAMSMLEGSASSMGIGVVD</sequence>
<dbReference type="HAMAP" id="MF_00736">
    <property type="entry name" value="Ribosomal_uL11"/>
    <property type="match status" value="1"/>
</dbReference>
<dbReference type="Proteomes" id="UP000033731">
    <property type="component" value="Unassembled WGS sequence"/>
</dbReference>
<dbReference type="Gene3D" id="3.30.1550.10">
    <property type="entry name" value="Ribosomal protein L11/L12, N-terminal domain"/>
    <property type="match status" value="1"/>
</dbReference>
<feature type="domain" description="Large ribosomal subunit protein uL11 C-terminal" evidence="10">
    <location>
        <begin position="73"/>
        <end position="140"/>
    </location>
</feature>
<accession>A0A094Z0R0</accession>
<dbReference type="FunFam" id="3.30.1550.10:FF:000005">
    <property type="entry name" value="50S ribosomal protein L11"/>
    <property type="match status" value="1"/>
</dbReference>
<keyword evidence="4 7" id="KW-0694">RNA-binding</keyword>
<dbReference type="Pfam" id="PF03946">
    <property type="entry name" value="Ribosomal_L11_N"/>
    <property type="match status" value="1"/>
</dbReference>
<keyword evidence="3 7" id="KW-0699">rRNA-binding</keyword>
<evidence type="ECO:0000256" key="4">
    <source>
        <dbReference type="ARBA" id="ARBA00022884"/>
    </source>
</evidence>
<dbReference type="SUPFAM" id="SSF46906">
    <property type="entry name" value="Ribosomal protein L11, C-terminal domain"/>
    <property type="match status" value="1"/>
</dbReference>
<evidence type="ECO:0000256" key="1">
    <source>
        <dbReference type="ARBA" id="ARBA00010537"/>
    </source>
</evidence>
<keyword evidence="5 7" id="KW-0689">Ribosomal protein</keyword>
<dbReference type="AlphaFoldDB" id="A0A094Z0R0"/>
<evidence type="ECO:0000256" key="3">
    <source>
        <dbReference type="ARBA" id="ARBA00022730"/>
    </source>
</evidence>
<dbReference type="PANTHER" id="PTHR11661">
    <property type="entry name" value="60S RIBOSOMAL PROTEIN L12"/>
    <property type="match status" value="1"/>
</dbReference>
<dbReference type="GO" id="GO:0006412">
    <property type="term" value="P:translation"/>
    <property type="evidence" value="ECO:0007669"/>
    <property type="project" value="UniProtKB-UniRule"/>
</dbReference>
<dbReference type="InterPro" id="IPR036796">
    <property type="entry name" value="Ribosomal_uL11_N_sf"/>
</dbReference>
<comment type="PTM">
    <text evidence="7 9">One or more lysine residues are methylated.</text>
</comment>
<reference evidence="12 13" key="1">
    <citation type="journal article" date="2015" name="Phytopathology">
        <title>Genomes of Candidatus Liberibacter solanacearum haplotype A from New Zealand and the USA suggest significant genome plasticity in the species.</title>
        <authorList>
            <person name="Thompson S.M."/>
            <person name="Johnson C.P."/>
            <person name="Lu A.Y."/>
            <person name="Frampton R.A."/>
            <person name="Sullivan K.L."/>
            <person name="Fiers M.W."/>
            <person name="Crowhurst R.N."/>
            <person name="Pitman A.R."/>
            <person name="Scott I."/>
            <person name="Gudmestad N.C."/>
            <person name="Smith G.R."/>
        </authorList>
    </citation>
    <scope>NUCLEOTIDE SEQUENCE [LARGE SCALE GENOMIC DNA]</scope>
    <source>
        <strain evidence="12 13">LsoNZ1</strain>
    </source>
</reference>
<evidence type="ECO:0000256" key="6">
    <source>
        <dbReference type="ARBA" id="ARBA00023274"/>
    </source>
</evidence>
<dbReference type="PATRIC" id="fig|556287.8.peg.1263"/>
<evidence type="ECO:0000256" key="7">
    <source>
        <dbReference type="HAMAP-Rule" id="MF_00736"/>
    </source>
</evidence>
<dbReference type="InterPro" id="IPR006519">
    <property type="entry name" value="Ribosomal_uL11_bac-typ"/>
</dbReference>
<keyword evidence="2 7" id="KW-0488">Methylation</keyword>
<comment type="subunit">
    <text evidence="7">Part of the ribosomal stalk of the 50S ribosomal subunit. Interacts with L10 and the large rRNA to form the base of the stalk. L10 forms an elongated spine to which L12 dimers bind in a sequential fashion forming a multimeric L10(L12)X complex.</text>
</comment>
<organism evidence="12 13">
    <name type="scientific">Candidatus Liberibacter solanacearum</name>
    <dbReference type="NCBI Taxonomy" id="556287"/>
    <lineage>
        <taxon>Bacteria</taxon>
        <taxon>Pseudomonadati</taxon>
        <taxon>Pseudomonadota</taxon>
        <taxon>Alphaproteobacteria</taxon>
        <taxon>Hyphomicrobiales</taxon>
        <taxon>Rhizobiaceae</taxon>
        <taxon>Liberibacter</taxon>
    </lineage>
</organism>
<dbReference type="SMART" id="SM00649">
    <property type="entry name" value="RL11"/>
    <property type="match status" value="1"/>
</dbReference>
<dbReference type="Gene3D" id="1.10.10.250">
    <property type="entry name" value="Ribosomal protein L11, C-terminal domain"/>
    <property type="match status" value="1"/>
</dbReference>
<dbReference type="Pfam" id="PF00298">
    <property type="entry name" value="Ribosomal_L11"/>
    <property type="match status" value="1"/>
</dbReference>
<dbReference type="CDD" id="cd00349">
    <property type="entry name" value="Ribosomal_L11"/>
    <property type="match status" value="1"/>
</dbReference>
<proteinExistence type="inferred from homology"/>
<dbReference type="InterPro" id="IPR020784">
    <property type="entry name" value="Ribosomal_uL11_N"/>
</dbReference>
<dbReference type="InterPro" id="IPR036769">
    <property type="entry name" value="Ribosomal_uL11_C_sf"/>
</dbReference>
<dbReference type="InterPro" id="IPR020783">
    <property type="entry name" value="Ribosomal_uL11_C"/>
</dbReference>
<dbReference type="InterPro" id="IPR000911">
    <property type="entry name" value="Ribosomal_uL11"/>
</dbReference>
<dbReference type="EMBL" id="JMTK01000005">
    <property type="protein sequence ID" value="KJZ81369.1"/>
    <property type="molecule type" value="Genomic_DNA"/>
</dbReference>
<keyword evidence="13" id="KW-1185">Reference proteome</keyword>
<feature type="domain" description="Large ribosomal subunit protein uL11 N-terminal" evidence="11">
    <location>
        <begin position="9"/>
        <end position="67"/>
    </location>
</feature>
<keyword evidence="6 7" id="KW-0687">Ribonucleoprotein</keyword>
<evidence type="ECO:0000259" key="10">
    <source>
        <dbReference type="Pfam" id="PF00298"/>
    </source>
</evidence>
<protein>
    <recommendedName>
        <fullName evidence="7">Large ribosomal subunit protein uL11</fullName>
    </recommendedName>
</protein>
<comment type="function">
    <text evidence="7 9">Forms part of the ribosomal stalk which helps the ribosome interact with GTP-bound translation factors.</text>
</comment>
<evidence type="ECO:0000313" key="13">
    <source>
        <dbReference type="Proteomes" id="UP000033731"/>
    </source>
</evidence>
<evidence type="ECO:0000256" key="2">
    <source>
        <dbReference type="ARBA" id="ARBA00022481"/>
    </source>
</evidence>